<gene>
    <name evidence="1" type="ORF">MRATA1EN22A_LOCUS3562</name>
</gene>
<evidence type="ECO:0000313" key="2">
    <source>
        <dbReference type="Proteomes" id="UP001162501"/>
    </source>
</evidence>
<organism evidence="1 2">
    <name type="scientific">Rangifer tarandus platyrhynchus</name>
    <name type="common">Svalbard reindeer</name>
    <dbReference type="NCBI Taxonomy" id="3082113"/>
    <lineage>
        <taxon>Eukaryota</taxon>
        <taxon>Metazoa</taxon>
        <taxon>Chordata</taxon>
        <taxon>Craniata</taxon>
        <taxon>Vertebrata</taxon>
        <taxon>Euteleostomi</taxon>
        <taxon>Mammalia</taxon>
        <taxon>Eutheria</taxon>
        <taxon>Laurasiatheria</taxon>
        <taxon>Artiodactyla</taxon>
        <taxon>Ruminantia</taxon>
        <taxon>Pecora</taxon>
        <taxon>Cervidae</taxon>
        <taxon>Odocoileinae</taxon>
        <taxon>Rangifer</taxon>
    </lineage>
</organism>
<evidence type="ECO:0000313" key="1">
    <source>
        <dbReference type="EMBL" id="CAM9511753.1"/>
    </source>
</evidence>
<proteinExistence type="predicted"/>
<sequence length="109" mass="12419">MLLAWRRRKEISTFCSLVGPFVIHLSSNNRTDRKEQKCFLLSLILKYFIVSRFQKVILITAKVCLKASVSGQSRNGSEMEARPGPLTGIQMEFVELKVRSDTSPLFIIV</sequence>
<reference evidence="1" key="1">
    <citation type="submission" date="2023-05" db="EMBL/GenBank/DDBJ databases">
        <authorList>
            <consortium name="ELIXIR-Norway"/>
        </authorList>
    </citation>
    <scope>NUCLEOTIDE SEQUENCE</scope>
</reference>
<reference evidence="1" key="2">
    <citation type="submission" date="2025-03" db="EMBL/GenBank/DDBJ databases">
        <authorList>
            <consortium name="ELIXIR-Norway"/>
            <consortium name="Elixir Norway"/>
        </authorList>
    </citation>
    <scope>NUCLEOTIDE SEQUENCE</scope>
</reference>
<protein>
    <submittedName>
        <fullName evidence="1">Uncharacterized protein</fullName>
    </submittedName>
</protein>
<accession>A0AC59Y9Z4</accession>
<dbReference type="Proteomes" id="UP001162501">
    <property type="component" value="Chromosome 11"/>
</dbReference>
<dbReference type="EMBL" id="OX596095">
    <property type="protein sequence ID" value="CAM9511753.1"/>
    <property type="molecule type" value="Genomic_DNA"/>
</dbReference>
<name>A0AC59Y9Z4_RANTA</name>